<dbReference type="Pfam" id="PF12352">
    <property type="entry name" value="V-SNARE_C"/>
    <property type="match status" value="1"/>
</dbReference>
<dbReference type="GO" id="GO:0005484">
    <property type="term" value="F:SNAP receptor activity"/>
    <property type="evidence" value="ECO:0007669"/>
    <property type="project" value="InterPro"/>
</dbReference>
<dbReference type="PANTHER" id="PTHR19305">
    <property type="entry name" value="SYNAPTOSOMAL ASSOCIATED PROTEIN"/>
    <property type="match status" value="1"/>
</dbReference>
<feature type="region of interest" description="Disordered" evidence="5">
    <location>
        <begin position="123"/>
        <end position="194"/>
    </location>
</feature>
<dbReference type="FunFam" id="1.20.5.110:FF:000040">
    <property type="entry name" value="SNAP25 homologous protein SNAP33"/>
    <property type="match status" value="1"/>
</dbReference>
<dbReference type="CDD" id="cd15841">
    <property type="entry name" value="SNARE_Qc"/>
    <property type="match status" value="1"/>
</dbReference>
<accession>A0AAD8I6Q1</accession>
<dbReference type="GO" id="GO:0015031">
    <property type="term" value="P:protein transport"/>
    <property type="evidence" value="ECO:0007669"/>
    <property type="project" value="UniProtKB-KW"/>
</dbReference>
<feature type="compositionally biased region" description="Basic and acidic residues" evidence="5">
    <location>
        <begin position="36"/>
        <end position="46"/>
    </location>
</feature>
<dbReference type="GO" id="GO:0005886">
    <property type="term" value="C:plasma membrane"/>
    <property type="evidence" value="ECO:0007669"/>
    <property type="project" value="TreeGrafter"/>
</dbReference>
<evidence type="ECO:0000256" key="4">
    <source>
        <dbReference type="ARBA" id="ARBA00023136"/>
    </source>
</evidence>
<dbReference type="Gene3D" id="1.20.5.110">
    <property type="match status" value="2"/>
</dbReference>
<evidence type="ECO:0000313" key="7">
    <source>
        <dbReference type="EMBL" id="KAK1379484.1"/>
    </source>
</evidence>
<organism evidence="7 8">
    <name type="scientific">Heracleum sosnowskyi</name>
    <dbReference type="NCBI Taxonomy" id="360622"/>
    <lineage>
        <taxon>Eukaryota</taxon>
        <taxon>Viridiplantae</taxon>
        <taxon>Streptophyta</taxon>
        <taxon>Embryophyta</taxon>
        <taxon>Tracheophyta</taxon>
        <taxon>Spermatophyta</taxon>
        <taxon>Magnoliopsida</taxon>
        <taxon>eudicotyledons</taxon>
        <taxon>Gunneridae</taxon>
        <taxon>Pentapetalae</taxon>
        <taxon>asterids</taxon>
        <taxon>campanulids</taxon>
        <taxon>Apiales</taxon>
        <taxon>Apiaceae</taxon>
        <taxon>Apioideae</taxon>
        <taxon>apioid superclade</taxon>
        <taxon>Tordylieae</taxon>
        <taxon>Tordyliinae</taxon>
        <taxon>Heracleum</taxon>
    </lineage>
</organism>
<evidence type="ECO:0000256" key="1">
    <source>
        <dbReference type="ARBA" id="ARBA00004370"/>
    </source>
</evidence>
<feature type="domain" description="T-SNARE coiled-coil homology" evidence="6">
    <location>
        <begin position="187"/>
        <end position="249"/>
    </location>
</feature>
<evidence type="ECO:0000256" key="3">
    <source>
        <dbReference type="ARBA" id="ARBA00022927"/>
    </source>
</evidence>
<dbReference type="PROSITE" id="PS50192">
    <property type="entry name" value="T_SNARE"/>
    <property type="match status" value="1"/>
</dbReference>
<reference evidence="7" key="1">
    <citation type="submission" date="2023-02" db="EMBL/GenBank/DDBJ databases">
        <title>Genome of toxic invasive species Heracleum sosnowskyi carries increased number of genes despite the absence of recent whole-genome duplications.</title>
        <authorList>
            <person name="Schelkunov M."/>
            <person name="Shtratnikova V."/>
            <person name="Makarenko M."/>
            <person name="Klepikova A."/>
            <person name="Omelchenko D."/>
            <person name="Novikova G."/>
            <person name="Obukhova E."/>
            <person name="Bogdanov V."/>
            <person name="Penin A."/>
            <person name="Logacheva M."/>
        </authorList>
    </citation>
    <scope>NUCLEOTIDE SEQUENCE</scope>
    <source>
        <strain evidence="7">Hsosn_3</strain>
        <tissue evidence="7">Leaf</tissue>
    </source>
</reference>
<dbReference type="SUPFAM" id="SSF58038">
    <property type="entry name" value="SNARE fusion complex"/>
    <property type="match status" value="2"/>
</dbReference>
<dbReference type="EMBL" id="JAUIZM010000006">
    <property type="protein sequence ID" value="KAK1379484.1"/>
    <property type="molecule type" value="Genomic_DNA"/>
</dbReference>
<evidence type="ECO:0000256" key="5">
    <source>
        <dbReference type="SAM" id="MobiDB-lite"/>
    </source>
</evidence>
<keyword evidence="3" id="KW-0653">Protein transport</keyword>
<feature type="region of interest" description="Disordered" evidence="5">
    <location>
        <begin position="1"/>
        <end position="52"/>
    </location>
</feature>
<evidence type="ECO:0000313" key="8">
    <source>
        <dbReference type="Proteomes" id="UP001237642"/>
    </source>
</evidence>
<keyword evidence="4" id="KW-0472">Membrane</keyword>
<dbReference type="CDD" id="cd15861">
    <property type="entry name" value="SNARE_SNAP25N_23N_29N_SEC9N"/>
    <property type="match status" value="1"/>
</dbReference>
<dbReference type="AlphaFoldDB" id="A0AAD8I6Q1"/>
<dbReference type="InterPro" id="IPR000727">
    <property type="entry name" value="T_SNARE_dom"/>
</dbReference>
<evidence type="ECO:0000256" key="2">
    <source>
        <dbReference type="ARBA" id="ARBA00022448"/>
    </source>
</evidence>
<evidence type="ECO:0000259" key="6">
    <source>
        <dbReference type="PROSITE" id="PS50192"/>
    </source>
</evidence>
<dbReference type="PANTHER" id="PTHR19305:SF40">
    <property type="entry name" value="SNAP25 HOMOLOGOUS PROTEIN SNAP30-RELATED"/>
    <property type="match status" value="1"/>
</dbReference>
<reference evidence="7" key="2">
    <citation type="submission" date="2023-05" db="EMBL/GenBank/DDBJ databases">
        <authorList>
            <person name="Schelkunov M.I."/>
        </authorList>
    </citation>
    <scope>NUCLEOTIDE SEQUENCE</scope>
    <source>
        <strain evidence="7">Hsosn_3</strain>
        <tissue evidence="7">Leaf</tissue>
    </source>
</reference>
<dbReference type="Proteomes" id="UP001237642">
    <property type="component" value="Unassembled WGS sequence"/>
</dbReference>
<name>A0AAD8I6Q1_9APIA</name>
<feature type="compositionally biased region" description="Basic and acidic residues" evidence="5">
    <location>
        <begin position="11"/>
        <end position="26"/>
    </location>
</feature>
<comment type="caution">
    <text evidence="7">The sequence shown here is derived from an EMBL/GenBank/DDBJ whole genome shotgun (WGS) entry which is preliminary data.</text>
</comment>
<sequence>MFGFKKSSHNKNSDAPHGMTKDRRTSSEPASPTRPADNKHKSKEELDSMSVQELEGYAVDKAKDTTDSVYNSVRIAQEIRGTASETLDTLHQQGEQIHRTHAMAAETEKDLAKGEKVLGNLGGMFSRTWKPKKGKKIDGPAPVNDNNYVSKKKKKEEREKLGIAPKPKGKGSHTPPAESSDTMQQIENEKMKQDDALDELSDILGDLKGMATDMGSELEKQNKALDHFSDDVDELNNRVKGANQRTRKLLNK</sequence>
<dbReference type="SMART" id="SM00397">
    <property type="entry name" value="t_SNARE"/>
    <property type="match status" value="2"/>
</dbReference>
<comment type="subcellular location">
    <subcellularLocation>
        <location evidence="1">Membrane</location>
    </subcellularLocation>
</comment>
<keyword evidence="2" id="KW-0813">Transport</keyword>
<proteinExistence type="predicted"/>
<dbReference type="GO" id="GO:0031201">
    <property type="term" value="C:SNARE complex"/>
    <property type="evidence" value="ECO:0007669"/>
    <property type="project" value="InterPro"/>
</dbReference>
<keyword evidence="8" id="KW-1185">Reference proteome</keyword>
<dbReference type="InterPro" id="IPR044766">
    <property type="entry name" value="NPSN/SNAP25-like_N_SNARE"/>
</dbReference>
<gene>
    <name evidence="7" type="ORF">POM88_026228</name>
</gene>
<protein>
    <submittedName>
        <fullName evidence="7">SNAP25 homologous protein SNAP30</fullName>
    </submittedName>
</protein>
<feature type="compositionally biased region" description="Polar residues" evidence="5">
    <location>
        <begin position="177"/>
        <end position="186"/>
    </location>
</feature>